<name>A0A4Z2F2H8_9TELE</name>
<dbReference type="EMBL" id="SRLO01001785">
    <property type="protein sequence ID" value="TNN35339.1"/>
    <property type="molecule type" value="Genomic_DNA"/>
</dbReference>
<evidence type="ECO:0000313" key="2">
    <source>
        <dbReference type="Proteomes" id="UP000314294"/>
    </source>
</evidence>
<proteinExistence type="predicted"/>
<dbReference type="AlphaFoldDB" id="A0A4Z2F2H8"/>
<evidence type="ECO:0000313" key="1">
    <source>
        <dbReference type="EMBL" id="TNN35339.1"/>
    </source>
</evidence>
<reference evidence="1 2" key="1">
    <citation type="submission" date="2019-03" db="EMBL/GenBank/DDBJ databases">
        <title>First draft genome of Liparis tanakae, snailfish: a comprehensive survey of snailfish specific genes.</title>
        <authorList>
            <person name="Kim W."/>
            <person name="Song I."/>
            <person name="Jeong J.-H."/>
            <person name="Kim D."/>
            <person name="Kim S."/>
            <person name="Ryu S."/>
            <person name="Song J.Y."/>
            <person name="Lee S.K."/>
        </authorList>
    </citation>
    <scope>NUCLEOTIDE SEQUENCE [LARGE SCALE GENOMIC DNA]</scope>
    <source>
        <tissue evidence="1">Muscle</tissue>
    </source>
</reference>
<dbReference type="Proteomes" id="UP000314294">
    <property type="component" value="Unassembled WGS sequence"/>
</dbReference>
<accession>A0A4Z2F2H8</accession>
<keyword evidence="2" id="KW-1185">Reference proteome</keyword>
<comment type="caution">
    <text evidence="1">The sequence shown here is derived from an EMBL/GenBank/DDBJ whole genome shotgun (WGS) entry which is preliminary data.</text>
</comment>
<organism evidence="1 2">
    <name type="scientific">Liparis tanakae</name>
    <name type="common">Tanaka's snailfish</name>
    <dbReference type="NCBI Taxonomy" id="230148"/>
    <lineage>
        <taxon>Eukaryota</taxon>
        <taxon>Metazoa</taxon>
        <taxon>Chordata</taxon>
        <taxon>Craniata</taxon>
        <taxon>Vertebrata</taxon>
        <taxon>Euteleostomi</taxon>
        <taxon>Actinopterygii</taxon>
        <taxon>Neopterygii</taxon>
        <taxon>Teleostei</taxon>
        <taxon>Neoteleostei</taxon>
        <taxon>Acanthomorphata</taxon>
        <taxon>Eupercaria</taxon>
        <taxon>Perciformes</taxon>
        <taxon>Cottioidei</taxon>
        <taxon>Cottales</taxon>
        <taxon>Liparidae</taxon>
        <taxon>Liparis</taxon>
    </lineage>
</organism>
<protein>
    <submittedName>
        <fullName evidence="1">Uncharacterized protein</fullName>
    </submittedName>
</protein>
<sequence>MAAQLHPKIDRTSALIATLPEACANGFVRGEREAERNNSAPPALALALVFREGGGHETL</sequence>
<gene>
    <name evidence="1" type="ORF">EYF80_054497</name>
</gene>